<name>A0A1S4A1J8_TOBAC</name>
<sequence>MVSKGCLAYLAHIINPESEPPALQSVPVVRKFLEVFPDNLPGLPPERIIDFGIDLIPGTQPISIPHYRMAPAESNELIEQLKNFLDKGFIRRFVEGVSSLAAPLIKLTQKAVKFQWSDAYEQSFQELKKRLTTAPVLTLPTGSGGFTVYCDASRVGLSCVLMQNRKVIAYASRQLKNYEKNYLTHDLELAAVVYAGNPKGYRHTQAECRPSLPASTTNEEKVQCRNQRGSQQRS</sequence>
<dbReference type="AlphaFoldDB" id="A0A1S4A1J8"/>
<dbReference type="PaxDb" id="4097-A0A1S4A1J8"/>
<feature type="region of interest" description="Disordered" evidence="2">
    <location>
        <begin position="210"/>
        <end position="234"/>
    </location>
</feature>
<dbReference type="OMA" id="ISIPHYR"/>
<dbReference type="Pfam" id="PF17919">
    <property type="entry name" value="RT_RNaseH_2"/>
    <property type="match status" value="1"/>
</dbReference>
<dbReference type="GO" id="GO:0003824">
    <property type="term" value="F:catalytic activity"/>
    <property type="evidence" value="ECO:0007669"/>
    <property type="project" value="UniProtKB-KW"/>
</dbReference>
<evidence type="ECO:0000313" key="4">
    <source>
        <dbReference type="RefSeq" id="XP_016470475.1"/>
    </source>
</evidence>
<dbReference type="InterPro" id="IPR050951">
    <property type="entry name" value="Retrovirus_Pol_polyprotein"/>
</dbReference>
<dbReference type="InterPro" id="IPR041577">
    <property type="entry name" value="RT_RNaseH_2"/>
</dbReference>
<reference evidence="4" key="1">
    <citation type="submission" date="2025-08" db="UniProtKB">
        <authorList>
            <consortium name="RefSeq"/>
        </authorList>
    </citation>
    <scope>IDENTIFICATION</scope>
</reference>
<accession>A0A1S4A1J8</accession>
<organism evidence="4">
    <name type="scientific">Nicotiana tabacum</name>
    <name type="common">Common tobacco</name>
    <dbReference type="NCBI Taxonomy" id="4097"/>
    <lineage>
        <taxon>Eukaryota</taxon>
        <taxon>Viridiplantae</taxon>
        <taxon>Streptophyta</taxon>
        <taxon>Embryophyta</taxon>
        <taxon>Tracheophyta</taxon>
        <taxon>Spermatophyta</taxon>
        <taxon>Magnoliopsida</taxon>
        <taxon>eudicotyledons</taxon>
        <taxon>Gunneridae</taxon>
        <taxon>Pentapetalae</taxon>
        <taxon>asterids</taxon>
        <taxon>lamiids</taxon>
        <taxon>Solanales</taxon>
        <taxon>Solanaceae</taxon>
        <taxon>Nicotianoideae</taxon>
        <taxon>Nicotianeae</taxon>
        <taxon>Nicotiana</taxon>
    </lineage>
</organism>
<dbReference type="KEGG" id="nta:107792759"/>
<dbReference type="InterPro" id="IPR043502">
    <property type="entry name" value="DNA/RNA_pol_sf"/>
</dbReference>
<dbReference type="RefSeq" id="XP_016470475.1">
    <property type="nucleotide sequence ID" value="XM_016614989.1"/>
</dbReference>
<dbReference type="PANTHER" id="PTHR37984">
    <property type="entry name" value="PROTEIN CBG26694"/>
    <property type="match status" value="1"/>
</dbReference>
<dbReference type="PANTHER" id="PTHR37984:SF5">
    <property type="entry name" value="PROTEIN NYNRIN-LIKE"/>
    <property type="match status" value="1"/>
</dbReference>
<dbReference type="SMR" id="A0A1S4A1J8"/>
<dbReference type="Gene3D" id="3.30.70.270">
    <property type="match status" value="1"/>
</dbReference>
<dbReference type="SUPFAM" id="SSF56672">
    <property type="entry name" value="DNA/RNA polymerases"/>
    <property type="match status" value="2"/>
</dbReference>
<dbReference type="InterPro" id="IPR043128">
    <property type="entry name" value="Rev_trsase/Diguanyl_cyclase"/>
</dbReference>
<dbReference type="STRING" id="4097.A0A1S4A1J8"/>
<evidence type="ECO:0000256" key="1">
    <source>
        <dbReference type="ARBA" id="ARBA00023268"/>
    </source>
</evidence>
<evidence type="ECO:0000259" key="3">
    <source>
        <dbReference type="Pfam" id="PF17919"/>
    </source>
</evidence>
<feature type="compositionally biased region" description="Polar residues" evidence="2">
    <location>
        <begin position="224"/>
        <end position="234"/>
    </location>
</feature>
<proteinExistence type="predicted"/>
<dbReference type="OrthoDB" id="437338at2759"/>
<feature type="domain" description="Reverse transcriptase/retrotransposon-derived protein RNase H-like" evidence="3">
    <location>
        <begin position="116"/>
        <end position="195"/>
    </location>
</feature>
<keyword evidence="1" id="KW-0511">Multifunctional enzyme</keyword>
<gene>
    <name evidence="4" type="primary">LOC107792759</name>
</gene>
<protein>
    <recommendedName>
        <fullName evidence="3">Reverse transcriptase/retrotransposon-derived protein RNase H-like domain-containing protein</fullName>
    </recommendedName>
</protein>
<evidence type="ECO:0000256" key="2">
    <source>
        <dbReference type="SAM" id="MobiDB-lite"/>
    </source>
</evidence>